<name>A0A9W5PET3_9BACI</name>
<evidence type="ECO:0000313" key="2">
    <source>
        <dbReference type="Proteomes" id="UP000011182"/>
    </source>
</evidence>
<keyword evidence="2" id="KW-1185">Reference proteome</keyword>
<comment type="caution">
    <text evidence="1">The sequence shown here is derived from an EMBL/GenBank/DDBJ whole genome shotgun (WGS) entry which is preliminary data.</text>
</comment>
<dbReference type="EMBL" id="AMXN01000001">
    <property type="protein sequence ID" value="ELS63243.1"/>
    <property type="molecule type" value="Genomic_DNA"/>
</dbReference>
<proteinExistence type="predicted"/>
<evidence type="ECO:0000313" key="1">
    <source>
        <dbReference type="EMBL" id="ELS63243.1"/>
    </source>
</evidence>
<organism evidence="1 2">
    <name type="scientific">Bacillus inaquosorum KCTC 13429</name>
    <dbReference type="NCBI Taxonomy" id="1236548"/>
    <lineage>
        <taxon>Bacteria</taxon>
        <taxon>Bacillati</taxon>
        <taxon>Bacillota</taxon>
        <taxon>Bacilli</taxon>
        <taxon>Bacillales</taxon>
        <taxon>Bacillaceae</taxon>
        <taxon>Bacillus</taxon>
    </lineage>
</organism>
<gene>
    <name evidence="1" type="ORF">BSI_06340</name>
</gene>
<dbReference type="Proteomes" id="UP000011182">
    <property type="component" value="Unassembled WGS sequence"/>
</dbReference>
<protein>
    <recommendedName>
        <fullName evidence="3">DUF2716 domain-containing protein</fullName>
    </recommendedName>
</protein>
<dbReference type="Pfam" id="PF10898">
    <property type="entry name" value="DUF2716"/>
    <property type="match status" value="1"/>
</dbReference>
<sequence length="166" mass="19324">MNWHALSQTKQDRIWSEVNQLIKWKPGSRFHHIIPPDPYRVFDISSGMSSKAGHNDVSRVLSDLETSILKAFQSCTGEQDVIYAFDWQHDGYIFSPHQTMPKDEFGEWPVPVFPNGDYYFFFHQDFSWGLLGDPWKCTITVFGEELLEAVDNDPPILFHISTSKRR</sequence>
<reference evidence="1 2" key="1">
    <citation type="journal article" date="2014" name="Syst. Appl. Microbiol.">
        <title>Genomic insights into the taxonomic status of the three subspecies of Bacillus subtilis.</title>
        <authorList>
            <person name="Yi H."/>
            <person name="Chun J."/>
            <person name="Cha C.J."/>
        </authorList>
    </citation>
    <scope>NUCLEOTIDE SEQUENCE [LARGE SCALE GENOMIC DNA]</scope>
    <source>
        <strain evidence="1 2">KCTC 13429</strain>
    </source>
</reference>
<dbReference type="AlphaFoldDB" id="A0A9W5PET3"/>
<evidence type="ECO:0008006" key="3">
    <source>
        <dbReference type="Google" id="ProtNLM"/>
    </source>
</evidence>
<dbReference type="InterPro" id="IPR020323">
    <property type="entry name" value="DUF2716"/>
</dbReference>
<accession>A0A9W5PET3</accession>